<proteinExistence type="predicted"/>
<feature type="region of interest" description="Disordered" evidence="1">
    <location>
        <begin position="38"/>
        <end position="59"/>
    </location>
</feature>
<organism evidence="2 3">
    <name type="scientific">Ceratitis capitata</name>
    <name type="common">Mediterranean fruit fly</name>
    <name type="synonym">Tephritis capitata</name>
    <dbReference type="NCBI Taxonomy" id="7213"/>
    <lineage>
        <taxon>Eukaryota</taxon>
        <taxon>Metazoa</taxon>
        <taxon>Ecdysozoa</taxon>
        <taxon>Arthropoda</taxon>
        <taxon>Hexapoda</taxon>
        <taxon>Insecta</taxon>
        <taxon>Pterygota</taxon>
        <taxon>Neoptera</taxon>
        <taxon>Endopterygota</taxon>
        <taxon>Diptera</taxon>
        <taxon>Brachycera</taxon>
        <taxon>Muscomorpha</taxon>
        <taxon>Tephritoidea</taxon>
        <taxon>Tephritidae</taxon>
        <taxon>Ceratitis</taxon>
        <taxon>Ceratitis</taxon>
    </lineage>
</organism>
<evidence type="ECO:0000313" key="3">
    <source>
        <dbReference type="Proteomes" id="UP000606786"/>
    </source>
</evidence>
<dbReference type="Proteomes" id="UP000606786">
    <property type="component" value="Unassembled WGS sequence"/>
</dbReference>
<evidence type="ECO:0000313" key="2">
    <source>
        <dbReference type="EMBL" id="CAD6993424.1"/>
    </source>
</evidence>
<dbReference type="EMBL" id="CAJHJT010000001">
    <property type="protein sequence ID" value="CAD6993424.1"/>
    <property type="molecule type" value="Genomic_DNA"/>
</dbReference>
<gene>
    <name evidence="2" type="ORF">CCAP1982_LOCUS2239</name>
</gene>
<comment type="caution">
    <text evidence="2">The sequence shown here is derived from an EMBL/GenBank/DDBJ whole genome shotgun (WGS) entry which is preliminary data.</text>
</comment>
<protein>
    <submittedName>
        <fullName evidence="2">(Mediterranean fruit fly) hypothetical protein</fullName>
    </submittedName>
</protein>
<accession>A0A811U329</accession>
<feature type="non-terminal residue" evidence="2">
    <location>
        <position position="59"/>
    </location>
</feature>
<reference evidence="2" key="1">
    <citation type="submission" date="2020-11" db="EMBL/GenBank/DDBJ databases">
        <authorList>
            <person name="Whitehead M."/>
        </authorList>
    </citation>
    <scope>NUCLEOTIDE SEQUENCE</scope>
    <source>
        <strain evidence="2">EGII</strain>
    </source>
</reference>
<dbReference type="AlphaFoldDB" id="A0A811U329"/>
<sequence>MQNLITAAAQHFIDDDELLANSKISSTAIHLPANWTKTAHSDAPHTGGQTDAHNAIKRT</sequence>
<keyword evidence="3" id="KW-1185">Reference proteome</keyword>
<evidence type="ECO:0000256" key="1">
    <source>
        <dbReference type="SAM" id="MobiDB-lite"/>
    </source>
</evidence>
<name>A0A811U329_CERCA</name>